<dbReference type="SMART" id="SM01294">
    <property type="entry name" value="PKS_PP_betabranch"/>
    <property type="match status" value="2"/>
</dbReference>
<dbReference type="Gene3D" id="3.40.47.10">
    <property type="match status" value="3"/>
</dbReference>
<dbReference type="SMART" id="SM00825">
    <property type="entry name" value="PKS_KS"/>
    <property type="match status" value="3"/>
</dbReference>
<feature type="domain" description="PKS/mFAS DH" evidence="12">
    <location>
        <begin position="1955"/>
        <end position="2237"/>
    </location>
</feature>
<dbReference type="InterPro" id="IPR016036">
    <property type="entry name" value="Malonyl_transacylase_ACP-bd"/>
</dbReference>
<dbReference type="SMART" id="SM00827">
    <property type="entry name" value="PKS_AT"/>
    <property type="match status" value="3"/>
</dbReference>
<dbReference type="Pfam" id="PF00550">
    <property type="entry name" value="PP-binding"/>
    <property type="match status" value="3"/>
</dbReference>
<keyword evidence="14" id="KW-1185">Reference proteome</keyword>
<evidence type="ECO:0000256" key="6">
    <source>
        <dbReference type="ARBA" id="ARBA00023268"/>
    </source>
</evidence>
<dbReference type="Pfam" id="PF00109">
    <property type="entry name" value="ketoacyl-synt"/>
    <property type="match status" value="3"/>
</dbReference>
<evidence type="ECO:0000256" key="4">
    <source>
        <dbReference type="ARBA" id="ARBA00022679"/>
    </source>
</evidence>
<dbReference type="InterPro" id="IPR001227">
    <property type="entry name" value="Ac_transferase_dom_sf"/>
</dbReference>
<evidence type="ECO:0000313" key="14">
    <source>
        <dbReference type="Proteomes" id="UP001356428"/>
    </source>
</evidence>
<dbReference type="Gene3D" id="3.30.70.3290">
    <property type="match status" value="3"/>
</dbReference>
<dbReference type="Gene3D" id="3.40.50.720">
    <property type="entry name" value="NAD(P)-binding Rossmann-like Domain"/>
    <property type="match status" value="2"/>
</dbReference>
<feature type="domain" description="Ketosynthase family 3 (KS3)" evidence="11">
    <location>
        <begin position="17"/>
        <end position="435"/>
    </location>
</feature>
<dbReference type="InterPro" id="IPR032821">
    <property type="entry name" value="PKS_assoc"/>
</dbReference>
<feature type="domain" description="Ketosynthase family 3 (KS3)" evidence="11">
    <location>
        <begin position="2808"/>
        <end position="3234"/>
    </location>
</feature>
<feature type="compositionally biased region" description="Gly residues" evidence="9">
    <location>
        <begin position="3807"/>
        <end position="3819"/>
    </location>
</feature>
<dbReference type="PROSITE" id="PS52004">
    <property type="entry name" value="KS3_2"/>
    <property type="match status" value="3"/>
</dbReference>
<dbReference type="InterPro" id="IPR014030">
    <property type="entry name" value="Ketoacyl_synth_N"/>
</dbReference>
<evidence type="ECO:0000256" key="1">
    <source>
        <dbReference type="ARBA" id="ARBA00004792"/>
    </source>
</evidence>
<dbReference type="InterPro" id="IPR018201">
    <property type="entry name" value="Ketoacyl_synth_AS"/>
</dbReference>
<feature type="domain" description="PKS/mFAS DH" evidence="12">
    <location>
        <begin position="3703"/>
        <end position="3994"/>
    </location>
</feature>
<dbReference type="SUPFAM" id="SSF47336">
    <property type="entry name" value="ACP-like"/>
    <property type="match status" value="3"/>
</dbReference>
<reference evidence="13 14" key="1">
    <citation type="submission" date="2022-10" db="EMBL/GenBank/DDBJ databases">
        <title>The complete genomes of actinobacterial strains from the NBC collection.</title>
        <authorList>
            <person name="Joergensen T.S."/>
            <person name="Alvarez Arevalo M."/>
            <person name="Sterndorff E.B."/>
            <person name="Faurdal D."/>
            <person name="Vuksanovic O."/>
            <person name="Mourched A.-S."/>
            <person name="Charusanti P."/>
            <person name="Shaw S."/>
            <person name="Blin K."/>
            <person name="Weber T."/>
        </authorList>
    </citation>
    <scope>NUCLEOTIDE SEQUENCE [LARGE SCALE GENOMIC DNA]</scope>
    <source>
        <strain evidence="13 14">NBC 01792</strain>
    </source>
</reference>
<protein>
    <submittedName>
        <fullName evidence="13">Type I polyketide synthase</fullName>
    </submittedName>
</protein>
<name>A0ABZ1EWX2_9ACTN</name>
<keyword evidence="5" id="KW-0045">Antibiotic biosynthesis</keyword>
<dbReference type="Pfam" id="PF14765">
    <property type="entry name" value="PS-DH"/>
    <property type="match status" value="2"/>
</dbReference>
<feature type="region of interest" description="N-terminal hotdog fold" evidence="8">
    <location>
        <begin position="3703"/>
        <end position="3840"/>
    </location>
</feature>
<feature type="region of interest" description="Disordered" evidence="9">
    <location>
        <begin position="3787"/>
        <end position="3823"/>
    </location>
</feature>
<evidence type="ECO:0000256" key="5">
    <source>
        <dbReference type="ARBA" id="ARBA00023194"/>
    </source>
</evidence>
<dbReference type="InterPro" id="IPR016039">
    <property type="entry name" value="Thiolase-like"/>
</dbReference>
<keyword evidence="6" id="KW-0511">Multifunctional enzyme</keyword>
<dbReference type="PROSITE" id="PS50075">
    <property type="entry name" value="CARRIER"/>
    <property type="match status" value="3"/>
</dbReference>
<evidence type="ECO:0000259" key="11">
    <source>
        <dbReference type="PROSITE" id="PS52004"/>
    </source>
</evidence>
<dbReference type="InterPro" id="IPR020806">
    <property type="entry name" value="PKS_PP-bd"/>
</dbReference>
<feature type="region of interest" description="Disordered" evidence="9">
    <location>
        <begin position="3236"/>
        <end position="3256"/>
    </location>
</feature>
<sequence length="4620" mass="479803">MTSEPRSEVSGPHRGRSEPIAVVGLSCRLPEASGPAAFWELLSEGRDALSDMPADRWESISGDSIDGIRRGGFIDGIADFDASFFGISPREAVVMDPQQRLLLELTWEALEDAGIVASTLESSATSVFVGTAREDYTSLVHRQGSSAITQHTVTGTHRGIIANRVSYALGLNGPSLTVDTSQSSSLVAVHLACESLRTGESDMALAAGVNLNIVAEGIGGAEQFGGLSPDGRSFTFDARANGYVRGEGAGVLVLKPLSRALADGDRVLSLILGSAVNNDGATPGLTVPSAAAQERVIRLARERAGVEPDAIQYVELHGTGTPLGDPIEAAALGAALGTLKADGDPLRVGSVKTNIGHLEGAAGIAGLIKTVLSIRHRMLPPSLNFETPNPGIPLGELNLAVNERLSDWPRPDRPLTAGVSSFGMGGSNCHVILTEAPDRPADPAASPARPSAVLPVVVSGRTPQALDAQAARLAAHVAADADVTPAAVGRSSVSTRSLFAHRGVVLAADREELLAGLGALSGRLPAAGVVSGSETGGRLGMVFTGQGAQRAGMGTELYTAFPAFAAAFDAVCEHLDPLLERPLREVIASGEGLDLTGSTQPALFAVEVALFRLYESWGVRPDFLAGHSIGEVAAAHVAGVLTLADACVLVAARGRLMQALPEGGAMVAVQASEAEVLEALSGHEAAVSQAGVSLAAVNGPAAVVLSGDEAAVLEVAGGLRERGHKTKRLTVSHAFHSAHMDGMLDAFRQALAPLSFHPPRIPVVSTVTGEVAADGLLESPEYWVDQVRRPVRFLEAVRTLEAEGVRTVVELGPDGVCSAMVAESVLDRDAVHAEPALRAGRPEDRTAGTALARAFVRGAEVDWDAVFAGTGAHRVELPTYAFQRERYWVTDLPAPAAGSSAAAAVNARPTTASSTPRPTAGPTAGDRSAADLVTAHVAAVLGYGPDRSVEAELPFRDLGFSSLMTVELRTGLAEATGLRLPSGLLFDHPTPAALAEFIGAELQGSGGAQEEEPLLATGSDEPIAIVGMACRYPGGVASPEDLWRLVDEHGDAITPFPTDRGWDEDLYDPDHERSGKSYLGEGGFLHDAGRFEPGFFGISPREAQAMDPQQRLLLETAWESLEHAGLVPRTLRGTRTGVFVGATTGDYGPRMQDAPQSAEGHLLTGTTPSVMSGRIAYQFGFTGPAVTVDTACSSSLVAVHMAVQSLRRGESGLALAGGATVMSSPGMFVEFSRQQGLSPDGRCKSFAAGADGTVWSEGVGLLVLERLSEARCNGHRVLGLVRGSAVNQDGASNGLSAPNGLSQQRVIRQAVADAGLTVADVDVVEAHGTGTSLGDPIEAEAILATYGSDREGREPVLLGSLKSNIGHAQAAAGVGGLIKMVEAMRHGVVPATLHVDEPTPHVDWSSGTVALVREHRPWPRTGAPRRAGISSFGISGTNAHVVVEQPDPADAPPPVRTRPVDTASVDTPATEQPAAVDAARTPWLLSAPDADGLKAQAARLREFVTARPELRPEDVGLSLAATRTLFAHRAVVLGTTGDDGSGSGSGSGSGARSGSEGRLAALDALAEGTASPQVVRGSAAEPGRTAFLFTGQGAQRAGMGRELHAEFPVFAEAFDAVCAAVDPHLDRSLRELVFAGEDDPDAALLHRTRYTQPALFAVEVALFRLAEHQGLAPDLLAGHSVGELAAAHVAGVLSLDDAAALVAARGRLMEEARSDGAMLAIQAGPDEVVATFGADADAVSLAAVNGPRSVVVAGDEAVVERIETEWRERGHRVRRLRVSHAFHSPHMDGILEEFRTVARSLTFHAPTLPVVSTVTGAPAAPELLRSPDYWVDQIRATVRFHDTVRSLYDEGATLFVELGPDAVLTAMARESLTDAGAEAATTCVALARAGRPEADTYTAAIASVQAAGAAFDLAARYPGAERIGLPTYAFRGTHYWLAPGARTDVPGLGLDASGHPLLGASVEVAGGDGETVLTGLLSLRTHPWLADHVVAGSTLLPATAFLELAFAAGEPTGADTVDDLTLEAPLALTGRDSVRVQIKVAAPDADGARPFTIHSRPVSAAGQPWTRHATGILSAPSGSVDVSSPDAEQGTWPPAGAVALPIEDVYRELDGLGYAYGPAFQGVRALWRLGDELLAELALTEGQQEQAGRYGVHPALFDAALHPLLPGAAEGGSPAEIRLPFAWDGVRLHAAGAATVRVRITPAGPDTVSLAVTDRAGEPVVTVASLTLRPVARAAFAEAAVVREPLYVLDWPVVAAGEVPEWTRTDLTGLTRLTGLSAQDPAAVEPADLVVLTLTEVPTEAPGAVPGTARTTTAHVAAFLREWLEAERFERSRLVLVTSGAVAAAPGEDVTDLVHAPLWGLVRSAQTEHPGRIVLVDLDGNGDADALVAGAVATGEPQIAVRDGEFRAPRLVRAAARTAPPVHFTAGGTVLISGGTGGLGAVLARHLITEHGARRLLLLSRRGPDSPGADTLRTELTELGAHVDLVAADAADREALARALSTIPEDHPLTAVVHTAGVIDDATIASLTPEQLDSVLRPKIDGAWNLHELTQDHDLTAFVLYSSIAGILGTPGQANYAAGNTFLDALAHHRHAHDLPADSLAWGLWDASTGMGATLSGADVARWTRTGVLPLAEEQGLRMFDTALGTDAPLTVAAALDPARIAGSGLPPAVWRGLVRTRRTARTAAAADATGWAARTGALPEDERGPAVLQLVRDCVAAALGHTSGEQVDTTKAFKEQGFDSLTAVELRNQLGTATGLRLPSTVVFDHPNPTALTAYILGLVPGQGEAQGAAPGKAAKARRGKRSGTADEPLAIVGMACRYPGGVRSPEDLWNLVASGTDAISGFPTNRGWDLERLYDQDPEHTGTSYVREGGFLHDADLFDRDFFGISPREATAMDPQQRLLLETAWETFESAAIDATALRGTDTSVFVGSMYDDYASRLASVPSEFEGFLLVGNTSSVISGRLAYTFGLEGPAVTVDTACSSSLVALHLAAQALRSGESDLALAGGVTVMAGPSSFVEFSRQRALSTDGRCRSFAADASGTAWSEGVGLLLVERLSDARRNGHQVLAVLRGSAVNQDGASNGLTAPNGPAQERVIRHALADAGLTPADVDAVEAHGTGTTLGDPIEAQALLATYGAEREPGHPLLLGSLKSNIGHAQAAAGVGGIIKMVHALNHAHLPPTLHAENPTSHIDWDTGTLELLTQGREWPATDRPRRAAVSSFGISGTNAHVILEQAPAAKETTGKDADGPRPEAEAGTTVPWLLSAKSPDALRAQADRLRQFVTANPELPSADLGFSLATGRIRHEHRAAVVGADREELLRGLAALAAGEDATGVVRDEGGRRGRTAFLFTGQGSQRSGMGSELYAAFPVFAAAFDEVDAHLELPLKDVVFGGGASGGGDELSRTALAQPALFALEVALFRLVESWGVTPDLLMGHSIGEFAAAHVAGVLSLADACALVAARGRLMDALPAGGAMLAVEAAEDETDLPDGVSLAAVNGPRSVVVSGDEEAVAALEARWRSEGRKVKRLTVSHAFHSHLMDGMLDAFAQVAEGVTFHPPKVPIVSTVTGSLIGDADLCTPDYWVAQIRQAVRFADGVRALEAEGVTEYLELGPDGVLSALVERCLTAPAGSVAALLRSGRPEPRTVVSALALSALRGARTDWSAVLPGARRTPLPSYAFQRQRYWLTAGDTKGEAADFGLDSAGHPLLGAAVEVAGGELVVLTGRVSLRTHPYLADHAVMDRVLLPGTAFVDLALTAARRVGLSLLDELTLTAPLVLGTDDEAQLQLTVGAPDDSGRRPVSVHSRRTGSGSGSGSGAGAGAGADEPWTQHAEGVLAPGGPASQADGDTRAPAGVLEIDLTGVYDRLAGQDYRYGPAFQNLRRLSRLGDDLYAEVAPGVEHPSGGAGFTLDPALLDAVLHALLPGVAGVADRPMVPFSWSGVSVPAAPVDALRARLTLRKSDDTAVAVGLTLTDGAGLPVATVEELLLRPLSPDDLPVAGDRAAEGLFGLSWEPVPLDRTATADEDRVVLGGTLDLPGARTHADLAALRRAVDDGEAAPSAVLLPLESPASTGGLAERARAALAGVLATVREWLADERFADTRLAVVTRGAVAPDGEDATDLVLAGVWGLLRSAQAEQPGRIVLVDTDEDPLSRDVLAAALRTDETQLLLRAGEAFVPRLTPAEPPARSVAGPDWGRGTVLITGGTGALGAILARHLITEHGARRLLLLSRRGPDSPGADTLRTELTELGAHVDLVAADAADREALARALATIPEEHPLSAVVHTAGTTDDATVMSLTPEQLDGVLRPKIDGAWNLHELTRDHDLTAFVLYSSIAGILGTPGQANYAAANTFLDALAHHRHAHGLPADSLAWGLWSDTSALSSHLSDADVQRLARLGLKPISAAEGTALLDAALRLDRPVHALTRIDRAALRTTQQLPAVLRGLAPAAAAPVRSQAPLTERLAQLPPAEQEALVAELVRAKTAAVLGHADHSAVAATRAFNELGFDSLTAIELRNQLGTATGLRLPSTVVFDHPNPTALAAYILAELAPAAGPATPAAATAVLADLDRLLGALPGALSDADAQGRIATRLRELLDLADPVAGTDEDLDGATDQELFDLIDELD</sequence>
<dbReference type="Pfam" id="PF00698">
    <property type="entry name" value="Acyl_transf_1"/>
    <property type="match status" value="3"/>
</dbReference>
<dbReference type="Pfam" id="PF16197">
    <property type="entry name" value="KAsynt_C_assoc"/>
    <property type="match status" value="3"/>
</dbReference>
<evidence type="ECO:0000256" key="8">
    <source>
        <dbReference type="PROSITE-ProRule" id="PRU01363"/>
    </source>
</evidence>
<dbReference type="PANTHER" id="PTHR43775:SF51">
    <property type="entry name" value="INACTIVE PHENOLPHTHIOCEROL SYNTHESIS POLYKETIDE SYNTHASE TYPE I PKS1-RELATED"/>
    <property type="match status" value="1"/>
</dbReference>
<keyword evidence="7" id="KW-0012">Acyltransferase</keyword>
<feature type="active site" description="Proton donor; for dehydratase activity" evidence="8">
    <location>
        <position position="2158"/>
    </location>
</feature>
<dbReference type="InterPro" id="IPR036736">
    <property type="entry name" value="ACP-like_sf"/>
</dbReference>
<dbReference type="InterPro" id="IPR016035">
    <property type="entry name" value="Acyl_Trfase/lysoPLipase"/>
</dbReference>
<feature type="region of interest" description="Disordered" evidence="9">
    <location>
        <begin position="1534"/>
        <end position="1557"/>
    </location>
</feature>
<dbReference type="PROSITE" id="PS00012">
    <property type="entry name" value="PHOSPHOPANTETHEINE"/>
    <property type="match status" value="2"/>
</dbReference>
<dbReference type="CDD" id="cd08956">
    <property type="entry name" value="KR_3_FAS_SDR_x"/>
    <property type="match status" value="2"/>
</dbReference>
<feature type="compositionally biased region" description="Gly residues" evidence="9">
    <location>
        <begin position="1537"/>
        <end position="1551"/>
    </location>
</feature>
<dbReference type="SMART" id="SM00822">
    <property type="entry name" value="PKS_KR"/>
    <property type="match status" value="2"/>
</dbReference>
<evidence type="ECO:0000256" key="7">
    <source>
        <dbReference type="ARBA" id="ARBA00023315"/>
    </source>
</evidence>
<dbReference type="Pfam" id="PF22953">
    <property type="entry name" value="SpnB_Rossmann"/>
    <property type="match status" value="2"/>
</dbReference>
<feature type="domain" description="Carrier" evidence="10">
    <location>
        <begin position="927"/>
        <end position="1002"/>
    </location>
</feature>
<dbReference type="Gene3D" id="3.10.129.110">
    <property type="entry name" value="Polyketide synthase dehydratase"/>
    <property type="match status" value="2"/>
</dbReference>
<dbReference type="InterPro" id="IPR055123">
    <property type="entry name" value="SpnB-like_Rossmann"/>
</dbReference>
<keyword evidence="4" id="KW-0808">Transferase</keyword>
<evidence type="ECO:0000256" key="2">
    <source>
        <dbReference type="ARBA" id="ARBA00022450"/>
    </source>
</evidence>
<feature type="region of interest" description="N-terminal hotdog fold" evidence="8">
    <location>
        <begin position="1955"/>
        <end position="2080"/>
    </location>
</feature>
<feature type="domain" description="Carrier" evidence="10">
    <location>
        <begin position="2706"/>
        <end position="2781"/>
    </location>
</feature>
<feature type="region of interest" description="Disordered" evidence="9">
    <location>
        <begin position="900"/>
        <end position="928"/>
    </location>
</feature>
<dbReference type="InterPro" id="IPR049551">
    <property type="entry name" value="PKS_DH_C"/>
</dbReference>
<dbReference type="EMBL" id="CP109083">
    <property type="protein sequence ID" value="WSB08618.1"/>
    <property type="molecule type" value="Genomic_DNA"/>
</dbReference>
<dbReference type="Pfam" id="PF02801">
    <property type="entry name" value="Ketoacyl-synt_C"/>
    <property type="match status" value="3"/>
</dbReference>
<dbReference type="Pfam" id="PF08659">
    <property type="entry name" value="KR"/>
    <property type="match status" value="2"/>
</dbReference>
<dbReference type="InterPro" id="IPR057326">
    <property type="entry name" value="KR_dom"/>
</dbReference>
<dbReference type="InterPro" id="IPR013968">
    <property type="entry name" value="PKS_KR"/>
</dbReference>
<dbReference type="SUPFAM" id="SSF55048">
    <property type="entry name" value="Probable ACP-binding domain of malonyl-CoA ACP transacylase"/>
    <property type="match status" value="3"/>
</dbReference>
<organism evidence="13 14">
    <name type="scientific">Streptomyces cyaneofuscatus</name>
    <dbReference type="NCBI Taxonomy" id="66883"/>
    <lineage>
        <taxon>Bacteria</taxon>
        <taxon>Bacillati</taxon>
        <taxon>Actinomycetota</taxon>
        <taxon>Actinomycetes</taxon>
        <taxon>Kitasatosporales</taxon>
        <taxon>Streptomycetaceae</taxon>
        <taxon>Streptomyces</taxon>
    </lineage>
</organism>
<dbReference type="SMART" id="SM00826">
    <property type="entry name" value="PKS_DH"/>
    <property type="match status" value="2"/>
</dbReference>
<dbReference type="RefSeq" id="WP_326705022.1">
    <property type="nucleotide sequence ID" value="NZ_CP109083.1"/>
</dbReference>
<dbReference type="InterPro" id="IPR006162">
    <property type="entry name" value="Ppantetheine_attach_site"/>
</dbReference>
<dbReference type="Gene3D" id="1.10.1200.10">
    <property type="entry name" value="ACP-like"/>
    <property type="match status" value="3"/>
</dbReference>
<dbReference type="InterPro" id="IPR014043">
    <property type="entry name" value="Acyl_transferase_dom"/>
</dbReference>
<dbReference type="Gene3D" id="3.40.366.10">
    <property type="entry name" value="Malonyl-Coenzyme A Acyl Carrier Protein, domain 2"/>
    <property type="match status" value="3"/>
</dbReference>
<evidence type="ECO:0000259" key="10">
    <source>
        <dbReference type="PROSITE" id="PS50075"/>
    </source>
</evidence>
<keyword evidence="3" id="KW-0597">Phosphoprotein</keyword>
<keyword evidence="2" id="KW-0596">Phosphopantetheine</keyword>
<feature type="compositionally biased region" description="Low complexity" evidence="9">
    <location>
        <begin position="900"/>
        <end position="925"/>
    </location>
</feature>
<dbReference type="SUPFAM" id="SSF51735">
    <property type="entry name" value="NAD(P)-binding Rossmann-fold domains"/>
    <property type="match status" value="4"/>
</dbReference>
<feature type="region of interest" description="Disordered" evidence="9">
    <location>
        <begin position="2787"/>
        <end position="2806"/>
    </location>
</feature>
<evidence type="ECO:0000259" key="12">
    <source>
        <dbReference type="PROSITE" id="PS52019"/>
    </source>
</evidence>
<dbReference type="SUPFAM" id="SSF53901">
    <property type="entry name" value="Thiolase-like"/>
    <property type="match status" value="3"/>
</dbReference>
<dbReference type="InterPro" id="IPR050091">
    <property type="entry name" value="PKS_NRPS_Biosynth_Enz"/>
</dbReference>
<dbReference type="InterPro" id="IPR049900">
    <property type="entry name" value="PKS_mFAS_DH"/>
</dbReference>
<feature type="region of interest" description="C-terminal hotdog fold" evidence="8">
    <location>
        <begin position="2097"/>
        <end position="2237"/>
    </location>
</feature>
<feature type="active site" description="Proton acceptor; for dehydratase activity" evidence="8">
    <location>
        <position position="1988"/>
    </location>
</feature>
<dbReference type="PROSITE" id="PS52019">
    <property type="entry name" value="PKS_MFAS_DH"/>
    <property type="match status" value="2"/>
</dbReference>
<evidence type="ECO:0000313" key="13">
    <source>
        <dbReference type="EMBL" id="WSB08618.1"/>
    </source>
</evidence>
<dbReference type="Proteomes" id="UP001356428">
    <property type="component" value="Chromosome"/>
</dbReference>
<feature type="domain" description="Ketosynthase family 3 (KS3)" evidence="11">
    <location>
        <begin position="1020"/>
        <end position="1445"/>
    </location>
</feature>
<dbReference type="Pfam" id="PF21089">
    <property type="entry name" value="PKS_DH_N"/>
    <property type="match status" value="2"/>
</dbReference>
<feature type="domain" description="Carrier" evidence="10">
    <location>
        <begin position="4469"/>
        <end position="4544"/>
    </location>
</feature>
<dbReference type="InterPro" id="IPR049552">
    <property type="entry name" value="PKS_DH_N"/>
</dbReference>
<feature type="active site" description="Proton donor; for dehydratase activity" evidence="8">
    <location>
        <position position="3913"/>
    </location>
</feature>
<feature type="compositionally biased region" description="Basic and acidic residues" evidence="9">
    <location>
        <begin position="3241"/>
        <end position="3253"/>
    </location>
</feature>
<dbReference type="InterPro" id="IPR020841">
    <property type="entry name" value="PKS_Beta-ketoAc_synthase_dom"/>
</dbReference>
<accession>A0ABZ1EWX2</accession>
<proteinExistence type="predicted"/>
<feature type="region of interest" description="C-terminal hotdog fold" evidence="8">
    <location>
        <begin position="3852"/>
        <end position="3994"/>
    </location>
</feature>
<dbReference type="InterPro" id="IPR036291">
    <property type="entry name" value="NAD(P)-bd_dom_sf"/>
</dbReference>
<feature type="active site" description="Proton acceptor; for dehydratase activity" evidence="8">
    <location>
        <position position="3735"/>
    </location>
</feature>
<dbReference type="PROSITE" id="PS00606">
    <property type="entry name" value="KS3_1"/>
    <property type="match status" value="2"/>
</dbReference>
<dbReference type="CDD" id="cd00833">
    <property type="entry name" value="PKS"/>
    <property type="match status" value="3"/>
</dbReference>
<evidence type="ECO:0000256" key="9">
    <source>
        <dbReference type="SAM" id="MobiDB-lite"/>
    </source>
</evidence>
<dbReference type="InterPro" id="IPR009081">
    <property type="entry name" value="PP-bd_ACP"/>
</dbReference>
<dbReference type="InterPro" id="IPR014031">
    <property type="entry name" value="Ketoacyl_synth_C"/>
</dbReference>
<dbReference type="InterPro" id="IPR042104">
    <property type="entry name" value="PKS_dehydratase_sf"/>
</dbReference>
<dbReference type="SMART" id="SM00823">
    <property type="entry name" value="PKS_PP"/>
    <property type="match status" value="3"/>
</dbReference>
<gene>
    <name evidence="13" type="ORF">OG849_15865</name>
</gene>
<dbReference type="InterPro" id="IPR020807">
    <property type="entry name" value="PKS_DH"/>
</dbReference>
<feature type="region of interest" description="Disordered" evidence="9">
    <location>
        <begin position="1447"/>
        <end position="1476"/>
    </location>
</feature>
<comment type="pathway">
    <text evidence="1">Antibiotic biosynthesis.</text>
</comment>
<evidence type="ECO:0000256" key="3">
    <source>
        <dbReference type="ARBA" id="ARBA00022553"/>
    </source>
</evidence>
<dbReference type="SUPFAM" id="SSF52151">
    <property type="entry name" value="FabD/lysophospholipase-like"/>
    <property type="match status" value="3"/>
</dbReference>
<dbReference type="PANTHER" id="PTHR43775">
    <property type="entry name" value="FATTY ACID SYNTHASE"/>
    <property type="match status" value="1"/>
</dbReference>